<dbReference type="RefSeq" id="WP_135434666.1">
    <property type="nucleotide sequence ID" value="NZ_SRLA01000002.1"/>
</dbReference>
<dbReference type="AlphaFoldDB" id="A0A4Z0PBA5"/>
<keyword evidence="2" id="KW-1185">Reference proteome</keyword>
<comment type="caution">
    <text evidence="1">The sequence shown here is derived from an EMBL/GenBank/DDBJ whole genome shotgun (WGS) entry which is preliminary data.</text>
</comment>
<proteinExistence type="predicted"/>
<gene>
    <name evidence="1" type="ORF">EU556_13810</name>
</gene>
<dbReference type="OrthoDB" id="910810at2"/>
<protein>
    <submittedName>
        <fullName evidence="1">Uncharacterized protein</fullName>
    </submittedName>
</protein>
<reference evidence="1 2" key="1">
    <citation type="submission" date="2019-04" db="EMBL/GenBank/DDBJ databases">
        <authorList>
            <person name="Feng G."/>
            <person name="Zhang J."/>
            <person name="Zhu H."/>
        </authorList>
    </citation>
    <scope>NUCLEOTIDE SEQUENCE [LARGE SCALE GENOMIC DNA]</scope>
    <source>
        <strain evidence="1 2">92R-1</strain>
    </source>
</reference>
<dbReference type="Proteomes" id="UP000298337">
    <property type="component" value="Unassembled WGS sequence"/>
</dbReference>
<organism evidence="1 2">
    <name type="scientific">Hymenobacter fodinae</name>
    <dbReference type="NCBI Taxonomy" id="2510796"/>
    <lineage>
        <taxon>Bacteria</taxon>
        <taxon>Pseudomonadati</taxon>
        <taxon>Bacteroidota</taxon>
        <taxon>Cytophagia</taxon>
        <taxon>Cytophagales</taxon>
        <taxon>Hymenobacteraceae</taxon>
        <taxon>Hymenobacter</taxon>
    </lineage>
</organism>
<evidence type="ECO:0000313" key="2">
    <source>
        <dbReference type="Proteomes" id="UP000298337"/>
    </source>
</evidence>
<accession>A0A4Z0PBA5</accession>
<name>A0A4Z0PBA5_9BACT</name>
<evidence type="ECO:0000313" key="1">
    <source>
        <dbReference type="EMBL" id="TGE08757.1"/>
    </source>
</evidence>
<dbReference type="EMBL" id="SRLA01000002">
    <property type="protein sequence ID" value="TGE08757.1"/>
    <property type="molecule type" value="Genomic_DNA"/>
</dbReference>
<sequence>MLTLTLDGFLVDLPDGAEVALSYRVFDLNNFETREAGFSESFVLPLTNRNLQVLGVPHAYDSDTTSPYRLLPAVLRYNDVLILQGHALLEQAADGYDITLTTSAGALFAAVGDKPLRGLDLSDYDHFFSLSAVQLAQANTPTAAYTYPLVDDGRLTKRYPTPSTAVVHYSELSPAVFSRMLLERIVADALPGYTLTGSLLAEDRFQRHQLLGGEVGPRRREEYLKFHTLEAKSTAAQTISSTGTTTVLTLAFPEAVKDEGLHLYPKMGGGSFYRLPAEVADYRVQLVFDVTYQGTGGSYAGTQKVGLLVAENNLNFHDEPIFEGQWNSGITPQTRRIKIDTTFSRVSGSGEIIVQLTTENRMQASIAAGARLVVTPLARAYDNSPVHLDASLPDISRGEFLKLLANQFGVLFQTDQEQRLIRADLLADVNRNLAAGRVQDWSSKVDRTLRPRQKFRLDSIGQKNYFRYEEAPGAYELLDKPDYQGEGMLPYSLDTTIAEGKEAYVAPFAALQDGPALRRASTLPYVPRFTQAQGSNFELWRPNTTYPLDYFVLDRGRYWQSKDTLGSINARPGTNPAYWRVAKESELFQGEGDAPYFSVLYLDQPAIPNVRVGNGNNDAGFTPTAGVTFLGLDFGEDLLPAYFLTLGRVLRRVHIVEVDVHLNAADIAQLDFTLPVRLNIPHWPGYGALIGDYYLNLIDQYTPGQTAPVPCTLVSLNTTNIPAAEVSIPTTGDQYVRITENDQAMLLENNEYRFNEDNH</sequence>